<keyword evidence="7" id="KW-0503">Monooxygenase</keyword>
<organism evidence="8 9">
    <name type="scientific">Phialocephala subalpina</name>
    <dbReference type="NCBI Taxonomy" id="576137"/>
    <lineage>
        <taxon>Eukaryota</taxon>
        <taxon>Fungi</taxon>
        <taxon>Dikarya</taxon>
        <taxon>Ascomycota</taxon>
        <taxon>Pezizomycotina</taxon>
        <taxon>Leotiomycetes</taxon>
        <taxon>Helotiales</taxon>
        <taxon>Mollisiaceae</taxon>
        <taxon>Phialocephala</taxon>
        <taxon>Phialocephala fortinii species complex</taxon>
    </lineage>
</organism>
<evidence type="ECO:0000256" key="6">
    <source>
        <dbReference type="ARBA" id="ARBA00023002"/>
    </source>
</evidence>
<evidence type="ECO:0000256" key="3">
    <source>
        <dbReference type="ARBA" id="ARBA00022630"/>
    </source>
</evidence>
<dbReference type="InterPro" id="IPR020946">
    <property type="entry name" value="Flavin_mOase-like"/>
</dbReference>
<gene>
    <name evidence="8" type="ORF">PAC_13367</name>
</gene>
<dbReference type="InterPro" id="IPR036188">
    <property type="entry name" value="FAD/NAD-bd_sf"/>
</dbReference>
<comment type="cofactor">
    <cofactor evidence="1">
        <name>FAD</name>
        <dbReference type="ChEBI" id="CHEBI:57692"/>
    </cofactor>
</comment>
<name>A0A1L7XEJ6_9HELO</name>
<keyword evidence="3" id="KW-0285">Flavoprotein</keyword>
<evidence type="ECO:0000256" key="5">
    <source>
        <dbReference type="ARBA" id="ARBA00022857"/>
    </source>
</evidence>
<dbReference type="InterPro" id="IPR050775">
    <property type="entry name" value="FAD-binding_Monooxygenases"/>
</dbReference>
<evidence type="ECO:0000256" key="1">
    <source>
        <dbReference type="ARBA" id="ARBA00001974"/>
    </source>
</evidence>
<sequence>MAPSATSEANGNGIAAYKSLDALIVGAGFGGLYQLHYLRKMGLQCKVVDTAGELGGQHSIWYWNCYPGARVDSDVPLYEYSIEDLFKDWNWSERFPEWPEIRKYFQYVDKKLDLSKDVILNTTVTHAEFDTKPCRWNVTLNSGEVYDCRFFLLCTGFAAKHYVPNFKGMDRFKGIMHHTAKYPQEGIELKGKKICVIGTGASGVQCIQEIGPQAGHLTVLQRTPNLCLPMNQHKLDAEEEKRLKATGDYDKIFKYRKETFGGFHFDFYQKDCMQETAEQQRALYEKLWQGGGFRFWLGVYKDTLFSKEANDRAYEFWAEKTRARINDPKKKNILAPLLKDQHHTFGTKRPSLEQRYYEVYNQPNVDVIALKQNPIDTFTEKGIKMKDGQELEFDVIILATGFDSVTGGLVQIDIKGTDGVSLADKWSKGTWTYLGMTTANFPNMFFLYGPQGPTAFSNGPTCVEVQGEWIIDAVEHCVKNNVKTMDATAQSEAGWTKHVADLTDITLFPGTDSWYMGANIPGKPREALNYAGGIPRYTRECNEVAEKGYAGFAFDAPYDVKA</sequence>
<dbReference type="PANTHER" id="PTHR43098:SF3">
    <property type="entry name" value="L-ORNITHINE N(5)-MONOOXYGENASE-RELATED"/>
    <property type="match status" value="1"/>
</dbReference>
<evidence type="ECO:0000256" key="7">
    <source>
        <dbReference type="ARBA" id="ARBA00023033"/>
    </source>
</evidence>
<evidence type="ECO:0000256" key="2">
    <source>
        <dbReference type="ARBA" id="ARBA00010139"/>
    </source>
</evidence>
<dbReference type="GO" id="GO:0004499">
    <property type="term" value="F:N,N-dimethylaniline monooxygenase activity"/>
    <property type="evidence" value="ECO:0007669"/>
    <property type="project" value="InterPro"/>
</dbReference>
<evidence type="ECO:0000256" key="4">
    <source>
        <dbReference type="ARBA" id="ARBA00022827"/>
    </source>
</evidence>
<keyword evidence="6" id="KW-0560">Oxidoreductase</keyword>
<proteinExistence type="inferred from homology"/>
<comment type="similarity">
    <text evidence="2">Belongs to the FAD-binding monooxygenase family.</text>
</comment>
<dbReference type="Proteomes" id="UP000184330">
    <property type="component" value="Unassembled WGS sequence"/>
</dbReference>
<protein>
    <submittedName>
        <fullName evidence="8">Related to monooxigenase</fullName>
    </submittedName>
</protein>
<reference evidence="8 9" key="1">
    <citation type="submission" date="2016-03" db="EMBL/GenBank/DDBJ databases">
        <authorList>
            <person name="Ploux O."/>
        </authorList>
    </citation>
    <scope>NUCLEOTIDE SEQUENCE [LARGE SCALE GENOMIC DNA]</scope>
    <source>
        <strain evidence="8 9">UAMH 11012</strain>
    </source>
</reference>
<dbReference type="AlphaFoldDB" id="A0A1L7XEJ6"/>
<keyword evidence="4" id="KW-0274">FAD</keyword>
<dbReference type="OrthoDB" id="66881at2759"/>
<accession>A0A1L7XEJ6</accession>
<keyword evidence="5" id="KW-0521">NADP</keyword>
<dbReference type="GO" id="GO:0050660">
    <property type="term" value="F:flavin adenine dinucleotide binding"/>
    <property type="evidence" value="ECO:0007669"/>
    <property type="project" value="InterPro"/>
</dbReference>
<dbReference type="EMBL" id="FJOG01000023">
    <property type="protein sequence ID" value="CZR63470.1"/>
    <property type="molecule type" value="Genomic_DNA"/>
</dbReference>
<dbReference type="Pfam" id="PF00743">
    <property type="entry name" value="FMO-like"/>
    <property type="match status" value="1"/>
</dbReference>
<evidence type="ECO:0000313" key="8">
    <source>
        <dbReference type="EMBL" id="CZR63470.1"/>
    </source>
</evidence>
<evidence type="ECO:0000313" key="9">
    <source>
        <dbReference type="Proteomes" id="UP000184330"/>
    </source>
</evidence>
<dbReference type="Gene3D" id="3.50.50.60">
    <property type="entry name" value="FAD/NAD(P)-binding domain"/>
    <property type="match status" value="2"/>
</dbReference>
<keyword evidence="9" id="KW-1185">Reference proteome</keyword>
<dbReference type="PANTHER" id="PTHR43098">
    <property type="entry name" value="L-ORNITHINE N(5)-MONOOXYGENASE-RELATED"/>
    <property type="match status" value="1"/>
</dbReference>
<dbReference type="GO" id="GO:0050661">
    <property type="term" value="F:NADP binding"/>
    <property type="evidence" value="ECO:0007669"/>
    <property type="project" value="InterPro"/>
</dbReference>
<dbReference type="SUPFAM" id="SSF51905">
    <property type="entry name" value="FAD/NAD(P)-binding domain"/>
    <property type="match status" value="2"/>
</dbReference>